<keyword evidence="4" id="KW-0653">Protein transport</keyword>
<evidence type="ECO:0000256" key="6">
    <source>
        <dbReference type="ARBA" id="ARBA00023010"/>
    </source>
</evidence>
<sequence>MVANKQLKRYMSSGIVALALLASHCTEAFVPSAPRLASNSLETSHVVAPNVMGVAVRKKETQLDMFMGSDGGILGIGTPELFTILLVGYFVLGPSDLYKVTKEIGKFVQNVRSFSADATATLENNLESQLQLDEIRKAQRELNDAFSFRRSINVDSDSEAFEVNAKSPRPEEPEPLAASVSAPNETGTPKKKIRRRRVKKKKAVDEEPFSMENVDSNITPNVPDLDMDAEMMESEERMMASLSGANEELRNEQMEDDAAKLRKERMERLQSGSTESEMAEQEMAAEGYDMPSIPDGVAQNRFQAQLNKNWNEQIMSKEDELGPVADIMKRLAILEEEKIAVDKRLQEEFKLREENEERFYREKRQLLEDAAAQFQTEAFATTGPSSTPNNSTQQ</sequence>
<protein>
    <submittedName>
        <fullName evidence="11">Uncharacterized protein</fullName>
    </submittedName>
</protein>
<evidence type="ECO:0000313" key="12">
    <source>
        <dbReference type="Proteomes" id="UP001295423"/>
    </source>
</evidence>
<keyword evidence="6" id="KW-0811">Translocation</keyword>
<keyword evidence="8" id="KW-0175">Coiled coil</keyword>
<evidence type="ECO:0000256" key="8">
    <source>
        <dbReference type="SAM" id="Coils"/>
    </source>
</evidence>
<keyword evidence="5" id="KW-1133">Transmembrane helix</keyword>
<feature type="coiled-coil region" evidence="8">
    <location>
        <begin position="232"/>
        <end position="264"/>
    </location>
</feature>
<feature type="signal peptide" evidence="10">
    <location>
        <begin position="1"/>
        <end position="28"/>
    </location>
</feature>
<evidence type="ECO:0000256" key="2">
    <source>
        <dbReference type="ARBA" id="ARBA00022448"/>
    </source>
</evidence>
<keyword evidence="10" id="KW-0732">Signal</keyword>
<evidence type="ECO:0000256" key="9">
    <source>
        <dbReference type="SAM" id="MobiDB-lite"/>
    </source>
</evidence>
<reference evidence="11" key="1">
    <citation type="submission" date="2023-08" db="EMBL/GenBank/DDBJ databases">
        <authorList>
            <person name="Audoor S."/>
            <person name="Bilcke G."/>
        </authorList>
    </citation>
    <scope>NUCLEOTIDE SEQUENCE</scope>
</reference>
<evidence type="ECO:0000256" key="5">
    <source>
        <dbReference type="ARBA" id="ARBA00022989"/>
    </source>
</evidence>
<dbReference type="Pfam" id="PF02416">
    <property type="entry name" value="TatA_B_E"/>
    <property type="match status" value="1"/>
</dbReference>
<keyword evidence="7" id="KW-0472">Membrane</keyword>
<organism evidence="11 12">
    <name type="scientific">Cylindrotheca closterium</name>
    <dbReference type="NCBI Taxonomy" id="2856"/>
    <lineage>
        <taxon>Eukaryota</taxon>
        <taxon>Sar</taxon>
        <taxon>Stramenopiles</taxon>
        <taxon>Ochrophyta</taxon>
        <taxon>Bacillariophyta</taxon>
        <taxon>Bacillariophyceae</taxon>
        <taxon>Bacillariophycidae</taxon>
        <taxon>Bacillariales</taxon>
        <taxon>Bacillariaceae</taxon>
        <taxon>Cylindrotheca</taxon>
    </lineage>
</organism>
<evidence type="ECO:0000256" key="3">
    <source>
        <dbReference type="ARBA" id="ARBA00022692"/>
    </source>
</evidence>
<comment type="subcellular location">
    <subcellularLocation>
        <location evidence="1">Membrane</location>
        <topology evidence="1">Single-pass membrane protein</topology>
    </subcellularLocation>
</comment>
<dbReference type="InterPro" id="IPR003369">
    <property type="entry name" value="TatA/B/E"/>
</dbReference>
<keyword evidence="2" id="KW-0813">Transport</keyword>
<feature type="region of interest" description="Disordered" evidence="9">
    <location>
        <begin position="371"/>
        <end position="394"/>
    </location>
</feature>
<feature type="chain" id="PRO_5041999339" evidence="10">
    <location>
        <begin position="29"/>
        <end position="394"/>
    </location>
</feature>
<evidence type="ECO:0000256" key="4">
    <source>
        <dbReference type="ARBA" id="ARBA00022927"/>
    </source>
</evidence>
<evidence type="ECO:0000256" key="10">
    <source>
        <dbReference type="SAM" id="SignalP"/>
    </source>
</evidence>
<dbReference type="Proteomes" id="UP001295423">
    <property type="component" value="Unassembled WGS sequence"/>
</dbReference>
<feature type="compositionally biased region" description="Basic residues" evidence="9">
    <location>
        <begin position="189"/>
        <end position="202"/>
    </location>
</feature>
<keyword evidence="12" id="KW-1185">Reference proteome</keyword>
<keyword evidence="3" id="KW-0812">Transmembrane</keyword>
<dbReference type="EMBL" id="CAKOGP040001881">
    <property type="protein sequence ID" value="CAJ1955283.1"/>
    <property type="molecule type" value="Genomic_DNA"/>
</dbReference>
<evidence type="ECO:0000256" key="1">
    <source>
        <dbReference type="ARBA" id="ARBA00004167"/>
    </source>
</evidence>
<dbReference type="Gene3D" id="1.20.5.3310">
    <property type="match status" value="1"/>
</dbReference>
<accession>A0AAD2FYE1</accession>
<evidence type="ECO:0000313" key="11">
    <source>
        <dbReference type="EMBL" id="CAJ1955283.1"/>
    </source>
</evidence>
<proteinExistence type="predicted"/>
<comment type="caution">
    <text evidence="11">The sequence shown here is derived from an EMBL/GenBank/DDBJ whole genome shotgun (WGS) entry which is preliminary data.</text>
</comment>
<evidence type="ECO:0000256" key="7">
    <source>
        <dbReference type="ARBA" id="ARBA00023136"/>
    </source>
</evidence>
<dbReference type="AlphaFoldDB" id="A0AAD2FYE1"/>
<name>A0AAD2FYE1_9STRA</name>
<gene>
    <name evidence="11" type="ORF">CYCCA115_LOCUS15675</name>
</gene>
<feature type="region of interest" description="Disordered" evidence="9">
    <location>
        <begin position="159"/>
        <end position="207"/>
    </location>
</feature>